<accession>A0A6C2YSN6</accession>
<evidence type="ECO:0000313" key="1">
    <source>
        <dbReference type="EMBL" id="VIP04347.1"/>
    </source>
</evidence>
<dbReference type="EMBL" id="LR586016">
    <property type="protein sequence ID" value="VIP04347.1"/>
    <property type="molecule type" value="Genomic_DNA"/>
</dbReference>
<sequence length="129" mass="14341">MSARFVVDHPVEIHALVQALFAAKFHAHGDNLELAGSPIVARLCERAMEAMIAAQDAGHLPGNPQETRGRFQSRSPESHIIEAVRRHLAAIAGCGTNWDLWSTSERSEYIRLVFRPYLVDDALVDELAR</sequence>
<dbReference type="InParanoid" id="A0A6C2YSN6"/>
<dbReference type="KEGG" id="tim:GMBLW1_48460"/>
<keyword evidence="2" id="KW-1185">Reference proteome</keyword>
<protein>
    <submittedName>
        <fullName evidence="1">Uncharacterized protein</fullName>
    </submittedName>
</protein>
<proteinExistence type="predicted"/>
<evidence type="ECO:0000313" key="2">
    <source>
        <dbReference type="Proteomes" id="UP000464378"/>
    </source>
</evidence>
<organism evidence="1">
    <name type="scientific">Tuwongella immobilis</name>
    <dbReference type="NCBI Taxonomy" id="692036"/>
    <lineage>
        <taxon>Bacteria</taxon>
        <taxon>Pseudomonadati</taxon>
        <taxon>Planctomycetota</taxon>
        <taxon>Planctomycetia</taxon>
        <taxon>Gemmatales</taxon>
        <taxon>Gemmataceae</taxon>
        <taxon>Tuwongella</taxon>
    </lineage>
</organism>
<dbReference type="EMBL" id="LR593887">
    <property type="protein sequence ID" value="VTS06056.1"/>
    <property type="molecule type" value="Genomic_DNA"/>
</dbReference>
<gene>
    <name evidence="1" type="ORF">GMBLW1_48460</name>
</gene>
<name>A0A6C2YSN6_9BACT</name>
<dbReference type="RefSeq" id="WP_162659443.1">
    <property type="nucleotide sequence ID" value="NZ_LR593887.1"/>
</dbReference>
<dbReference type="AlphaFoldDB" id="A0A6C2YSN6"/>
<reference evidence="1" key="1">
    <citation type="submission" date="2019-04" db="EMBL/GenBank/DDBJ databases">
        <authorList>
            <consortium name="Science for Life Laboratories"/>
        </authorList>
    </citation>
    <scope>NUCLEOTIDE SEQUENCE</scope>
    <source>
        <strain evidence="1">MBLW1</strain>
    </source>
</reference>
<dbReference type="Proteomes" id="UP000464378">
    <property type="component" value="Chromosome"/>
</dbReference>